<evidence type="ECO:0000313" key="1">
    <source>
        <dbReference type="EMBL" id="GAH06190.1"/>
    </source>
</evidence>
<proteinExistence type="predicted"/>
<gene>
    <name evidence="1" type="ORF">S01H4_63906</name>
</gene>
<dbReference type="AlphaFoldDB" id="X1DCZ7"/>
<accession>X1DCZ7</accession>
<protein>
    <submittedName>
        <fullName evidence="1">Uncharacterized protein</fullName>
    </submittedName>
</protein>
<sequence>WNKIWKPFLHTTSWDKYKKVDRENLGKVMRILVELPYPPITLHLFAWQVYVLRWTPFKPILKAIIRLMSPKWNLLIKLLTYGKVTLKMIDSVPNYSSFIWQRCKVIGG</sequence>
<organism evidence="1">
    <name type="scientific">marine sediment metagenome</name>
    <dbReference type="NCBI Taxonomy" id="412755"/>
    <lineage>
        <taxon>unclassified sequences</taxon>
        <taxon>metagenomes</taxon>
        <taxon>ecological metagenomes</taxon>
    </lineage>
</organism>
<dbReference type="EMBL" id="BART01038584">
    <property type="protein sequence ID" value="GAH06190.1"/>
    <property type="molecule type" value="Genomic_DNA"/>
</dbReference>
<feature type="non-terminal residue" evidence="1">
    <location>
        <position position="1"/>
    </location>
</feature>
<reference evidence="1" key="1">
    <citation type="journal article" date="2014" name="Front. Microbiol.">
        <title>High frequency of phylogenetically diverse reductive dehalogenase-homologous genes in deep subseafloor sedimentary metagenomes.</title>
        <authorList>
            <person name="Kawai M."/>
            <person name="Futagami T."/>
            <person name="Toyoda A."/>
            <person name="Takaki Y."/>
            <person name="Nishi S."/>
            <person name="Hori S."/>
            <person name="Arai W."/>
            <person name="Tsubouchi T."/>
            <person name="Morono Y."/>
            <person name="Uchiyama I."/>
            <person name="Ito T."/>
            <person name="Fujiyama A."/>
            <person name="Inagaki F."/>
            <person name="Takami H."/>
        </authorList>
    </citation>
    <scope>NUCLEOTIDE SEQUENCE</scope>
    <source>
        <strain evidence="1">Expedition CK06-06</strain>
    </source>
</reference>
<comment type="caution">
    <text evidence="1">The sequence shown here is derived from an EMBL/GenBank/DDBJ whole genome shotgun (WGS) entry which is preliminary data.</text>
</comment>
<name>X1DCZ7_9ZZZZ</name>